<dbReference type="Pfam" id="PF03352">
    <property type="entry name" value="Adenine_glyco"/>
    <property type="match status" value="1"/>
</dbReference>
<sequence length="182" mass="21331">MRCEWANGSVLEQEYHDHEWGKETHDDQQLFEMLVLENMQSGLSWSTILNKRENFRQAFDNFEIQKVAQYNEDKFVELMNNAGIVRHSLKIKAAIHNAQLILAIQEEYGSFDAYFWGFTQHKVKNNPWKTIVEVPATTELSDEISRKMKKRGFKFIGSTTVYAFMQAIGMVNDHLITCEFKK</sequence>
<dbReference type="GO" id="GO:0008725">
    <property type="term" value="F:DNA-3-methyladenine glycosylase activity"/>
    <property type="evidence" value="ECO:0007669"/>
    <property type="project" value="InterPro"/>
</dbReference>
<dbReference type="GO" id="GO:0046872">
    <property type="term" value="F:metal ion binding"/>
    <property type="evidence" value="ECO:0007669"/>
    <property type="project" value="UniProtKB-KW"/>
</dbReference>
<reference evidence="2" key="2">
    <citation type="submission" date="2020-09" db="EMBL/GenBank/DDBJ databases">
        <authorList>
            <person name="Sun Q."/>
            <person name="Sedlacek I."/>
        </authorList>
    </citation>
    <scope>NUCLEOTIDE SEQUENCE</scope>
    <source>
        <strain evidence="2">CCM 8433</strain>
    </source>
</reference>
<dbReference type="Proteomes" id="UP000622610">
    <property type="component" value="Unassembled WGS sequence"/>
</dbReference>
<dbReference type="SUPFAM" id="SSF48150">
    <property type="entry name" value="DNA-glycosylase"/>
    <property type="match status" value="1"/>
</dbReference>
<feature type="binding site" evidence="1">
    <location>
        <position position="16"/>
    </location>
    <ligand>
        <name>Zn(2+)</name>
        <dbReference type="ChEBI" id="CHEBI:29105"/>
    </ligand>
</feature>
<accession>A0A917JEL1</accession>
<protein>
    <submittedName>
        <fullName evidence="2">DNA-3-methyladenine glycosylase I</fullName>
    </submittedName>
</protein>
<evidence type="ECO:0000256" key="1">
    <source>
        <dbReference type="PIRSR" id="PIRSR605019-1"/>
    </source>
</evidence>
<keyword evidence="1" id="KW-0479">Metal-binding</keyword>
<dbReference type="Gene3D" id="1.10.340.30">
    <property type="entry name" value="Hypothetical protein, domain 2"/>
    <property type="match status" value="1"/>
</dbReference>
<feature type="binding site" evidence="1">
    <location>
        <position position="178"/>
    </location>
    <ligand>
        <name>Zn(2+)</name>
        <dbReference type="ChEBI" id="CHEBI:29105"/>
    </ligand>
</feature>
<dbReference type="PANTHER" id="PTHR30037">
    <property type="entry name" value="DNA-3-METHYLADENINE GLYCOSYLASE 1"/>
    <property type="match status" value="1"/>
</dbReference>
<dbReference type="InterPro" id="IPR011257">
    <property type="entry name" value="DNA_glycosylase"/>
</dbReference>
<proteinExistence type="predicted"/>
<dbReference type="InterPro" id="IPR005019">
    <property type="entry name" value="Adenine_glyco"/>
</dbReference>
<feature type="binding site" evidence="1">
    <location>
        <position position="174"/>
    </location>
    <ligand>
        <name>Zn(2+)</name>
        <dbReference type="ChEBI" id="CHEBI:29105"/>
    </ligand>
</feature>
<comment type="caution">
    <text evidence="2">The sequence shown here is derived from an EMBL/GenBank/DDBJ whole genome shotgun (WGS) entry which is preliminary data.</text>
</comment>
<organism evidence="2 3">
    <name type="scientific">Enterococcus alcedinis</name>
    <dbReference type="NCBI Taxonomy" id="1274384"/>
    <lineage>
        <taxon>Bacteria</taxon>
        <taxon>Bacillati</taxon>
        <taxon>Bacillota</taxon>
        <taxon>Bacilli</taxon>
        <taxon>Lactobacillales</taxon>
        <taxon>Enterococcaceae</taxon>
        <taxon>Enterococcus</taxon>
    </lineage>
</organism>
<dbReference type="GO" id="GO:0006284">
    <property type="term" value="P:base-excision repair"/>
    <property type="evidence" value="ECO:0007669"/>
    <property type="project" value="InterPro"/>
</dbReference>
<dbReference type="InterPro" id="IPR052891">
    <property type="entry name" value="DNA-3mA_glycosylase"/>
</dbReference>
<evidence type="ECO:0000313" key="3">
    <source>
        <dbReference type="Proteomes" id="UP000622610"/>
    </source>
</evidence>
<reference evidence="2" key="1">
    <citation type="journal article" date="2014" name="Int. J. Syst. Evol. Microbiol.">
        <title>Complete genome sequence of Corynebacterium casei LMG S-19264T (=DSM 44701T), isolated from a smear-ripened cheese.</title>
        <authorList>
            <consortium name="US DOE Joint Genome Institute (JGI-PGF)"/>
            <person name="Walter F."/>
            <person name="Albersmeier A."/>
            <person name="Kalinowski J."/>
            <person name="Ruckert C."/>
        </authorList>
    </citation>
    <scope>NUCLEOTIDE SEQUENCE</scope>
    <source>
        <strain evidence="2">CCM 8433</strain>
    </source>
</reference>
<dbReference type="AlphaFoldDB" id="A0A917JEL1"/>
<keyword evidence="3" id="KW-1185">Reference proteome</keyword>
<feature type="binding site" evidence="1">
    <location>
        <position position="3"/>
    </location>
    <ligand>
        <name>Zn(2+)</name>
        <dbReference type="ChEBI" id="CHEBI:29105"/>
    </ligand>
</feature>
<dbReference type="EMBL" id="BMDT01000001">
    <property type="protein sequence ID" value="GGI64677.1"/>
    <property type="molecule type" value="Genomic_DNA"/>
</dbReference>
<evidence type="ECO:0000313" key="2">
    <source>
        <dbReference type="EMBL" id="GGI64677.1"/>
    </source>
</evidence>
<keyword evidence="1" id="KW-0862">Zinc</keyword>
<dbReference type="RefSeq" id="WP_373281466.1">
    <property type="nucleotide sequence ID" value="NZ_BMDT01000001.1"/>
</dbReference>
<gene>
    <name evidence="2" type="ORF">GCM10011482_03310</name>
</gene>
<name>A0A917JEL1_9ENTE</name>
<dbReference type="PANTHER" id="PTHR30037:SF4">
    <property type="entry name" value="DNA-3-METHYLADENINE GLYCOSYLASE I"/>
    <property type="match status" value="1"/>
</dbReference>